<comment type="caution">
    <text evidence="2">The sequence shown here is derived from an EMBL/GenBank/DDBJ whole genome shotgun (WGS) entry which is preliminary data.</text>
</comment>
<dbReference type="AlphaFoldDB" id="A0AAV4C193"/>
<evidence type="ECO:0000313" key="3">
    <source>
        <dbReference type="Proteomes" id="UP000735302"/>
    </source>
</evidence>
<organism evidence="2 3">
    <name type="scientific">Plakobranchus ocellatus</name>
    <dbReference type="NCBI Taxonomy" id="259542"/>
    <lineage>
        <taxon>Eukaryota</taxon>
        <taxon>Metazoa</taxon>
        <taxon>Spiralia</taxon>
        <taxon>Lophotrochozoa</taxon>
        <taxon>Mollusca</taxon>
        <taxon>Gastropoda</taxon>
        <taxon>Heterobranchia</taxon>
        <taxon>Euthyneura</taxon>
        <taxon>Panpulmonata</taxon>
        <taxon>Sacoglossa</taxon>
        <taxon>Placobranchoidea</taxon>
        <taxon>Plakobranchidae</taxon>
        <taxon>Plakobranchus</taxon>
    </lineage>
</organism>
<name>A0AAV4C193_9GAST</name>
<proteinExistence type="predicted"/>
<evidence type="ECO:0000256" key="1">
    <source>
        <dbReference type="SAM" id="MobiDB-lite"/>
    </source>
</evidence>
<keyword evidence="3" id="KW-1185">Reference proteome</keyword>
<accession>A0AAV4C193</accession>
<reference evidence="2 3" key="1">
    <citation type="journal article" date="2021" name="Elife">
        <title>Chloroplast acquisition without the gene transfer in kleptoplastic sea slugs, Plakobranchus ocellatus.</title>
        <authorList>
            <person name="Maeda T."/>
            <person name="Takahashi S."/>
            <person name="Yoshida T."/>
            <person name="Shimamura S."/>
            <person name="Takaki Y."/>
            <person name="Nagai Y."/>
            <person name="Toyoda A."/>
            <person name="Suzuki Y."/>
            <person name="Arimoto A."/>
            <person name="Ishii H."/>
            <person name="Satoh N."/>
            <person name="Nishiyama T."/>
            <person name="Hasebe M."/>
            <person name="Maruyama T."/>
            <person name="Minagawa J."/>
            <person name="Obokata J."/>
            <person name="Shigenobu S."/>
        </authorList>
    </citation>
    <scope>NUCLEOTIDE SEQUENCE [LARGE SCALE GENOMIC DNA]</scope>
</reference>
<feature type="region of interest" description="Disordered" evidence="1">
    <location>
        <begin position="40"/>
        <end position="117"/>
    </location>
</feature>
<sequence>MLLRDVVFKTIGWFGDDYHSLWLNCNDLLSQESSFEPQHWAFQRQNGQPRPKEWASSDKQTAQTKKMGFIRQTDNPNREDGLHQTNRQPKLREWASSDKQTAQTKGMGFIRLTDSPN</sequence>
<dbReference type="Proteomes" id="UP000735302">
    <property type="component" value="Unassembled WGS sequence"/>
</dbReference>
<dbReference type="EMBL" id="BLXT01005763">
    <property type="protein sequence ID" value="GFO25658.1"/>
    <property type="molecule type" value="Genomic_DNA"/>
</dbReference>
<evidence type="ECO:0000313" key="2">
    <source>
        <dbReference type="EMBL" id="GFO25658.1"/>
    </source>
</evidence>
<gene>
    <name evidence="2" type="ORF">PoB_005216300</name>
</gene>
<protein>
    <submittedName>
        <fullName evidence="2">Uncharacterized protein</fullName>
    </submittedName>
</protein>